<name>A0AB38FU24_9ENTR</name>
<dbReference type="AlphaFoldDB" id="A0AB38FU24"/>
<comment type="caution">
    <text evidence="1">The sequence shown here is derived from an EMBL/GenBank/DDBJ whole genome shotgun (WGS) entry which is preliminary data.</text>
</comment>
<evidence type="ECO:0000313" key="2">
    <source>
        <dbReference type="Proteomes" id="UP000251313"/>
    </source>
</evidence>
<dbReference type="Proteomes" id="UP000251313">
    <property type="component" value="Unassembled WGS sequence"/>
</dbReference>
<protein>
    <submittedName>
        <fullName evidence="1">Uncharacterized protein</fullName>
    </submittedName>
</protein>
<organism evidence="1 2">
    <name type="scientific">Yokenella regensburgei</name>
    <dbReference type="NCBI Taxonomy" id="158877"/>
    <lineage>
        <taxon>Bacteria</taxon>
        <taxon>Pseudomonadati</taxon>
        <taxon>Pseudomonadota</taxon>
        <taxon>Gammaproteobacteria</taxon>
        <taxon>Enterobacterales</taxon>
        <taxon>Enterobacteriaceae</taxon>
        <taxon>Yokenella</taxon>
    </lineage>
</organism>
<gene>
    <name evidence="1" type="ORF">NCTC11967_01787</name>
</gene>
<dbReference type="EMBL" id="UAVL01000008">
    <property type="protein sequence ID" value="SQA62779.1"/>
    <property type="molecule type" value="Genomic_DNA"/>
</dbReference>
<proteinExistence type="predicted"/>
<evidence type="ECO:0000313" key="1">
    <source>
        <dbReference type="EMBL" id="SQA62779.1"/>
    </source>
</evidence>
<reference evidence="1 2" key="1">
    <citation type="submission" date="2018-06" db="EMBL/GenBank/DDBJ databases">
        <authorList>
            <consortium name="Pathogen Informatics"/>
            <person name="Doyle S."/>
        </authorList>
    </citation>
    <scope>NUCLEOTIDE SEQUENCE [LARGE SCALE GENOMIC DNA]</scope>
    <source>
        <strain evidence="1 2">NCTC11967</strain>
    </source>
</reference>
<sequence>MMATQVQKTLLIDNLRILAEKCSQNIGAPGVSDEESGYYESAASHIWVYIQAIDKIAPGDLNSGQANLARILTLAAIDELNNGIDYNDIAALNLLFKQLDTLLV</sequence>
<accession>A0AB38FU24</accession>